<evidence type="ECO:0000259" key="1">
    <source>
        <dbReference type="Pfam" id="PF03551"/>
    </source>
</evidence>
<dbReference type="Proteomes" id="UP000064967">
    <property type="component" value="Chromosome"/>
</dbReference>
<dbReference type="InterPro" id="IPR005149">
    <property type="entry name" value="Tscrpt_reg_PadR_N"/>
</dbReference>
<protein>
    <submittedName>
        <fullName evidence="2">Transcriptional regulator, PadR family</fullName>
    </submittedName>
</protein>
<dbReference type="InterPro" id="IPR036388">
    <property type="entry name" value="WH-like_DNA-bd_sf"/>
</dbReference>
<dbReference type="SUPFAM" id="SSF46785">
    <property type="entry name" value="Winged helix' DNA-binding domain"/>
    <property type="match status" value="1"/>
</dbReference>
<reference evidence="2 3" key="1">
    <citation type="submission" date="2015-08" db="EMBL/GenBank/DDBJ databases">
        <authorList>
            <person name="Babu N.S."/>
            <person name="Beckwith C.J."/>
            <person name="Beseler K.G."/>
            <person name="Brison A."/>
            <person name="Carone J.V."/>
            <person name="Caskin T.P."/>
            <person name="Diamond M."/>
            <person name="Durham M.E."/>
            <person name="Foxe J.M."/>
            <person name="Go M."/>
            <person name="Henderson B.A."/>
            <person name="Jones I.B."/>
            <person name="McGettigan J.A."/>
            <person name="Micheletti S.J."/>
            <person name="Nasrallah M.E."/>
            <person name="Ortiz D."/>
            <person name="Piller C.R."/>
            <person name="Privatt S.R."/>
            <person name="Schneider S.L."/>
            <person name="Sharp S."/>
            <person name="Smith T.C."/>
            <person name="Stanton J.D."/>
            <person name="Ullery H.E."/>
            <person name="Wilson R.J."/>
            <person name="Serrano M.G."/>
            <person name="Buck G."/>
            <person name="Lee V."/>
            <person name="Wang Y."/>
            <person name="Carvalho R."/>
            <person name="Voegtly L."/>
            <person name="Shi R."/>
            <person name="Duckworth R."/>
            <person name="Johnson A."/>
            <person name="Loviza R."/>
            <person name="Walstead R."/>
            <person name="Shah Z."/>
            <person name="Kiflezghi M."/>
            <person name="Wade K."/>
            <person name="Ball S.L."/>
            <person name="Bradley K.W."/>
            <person name="Asai D.J."/>
            <person name="Bowman C.A."/>
            <person name="Russell D.A."/>
            <person name="Pope W.H."/>
            <person name="Jacobs-Sera D."/>
            <person name="Hendrix R.W."/>
            <person name="Hatfull G.F."/>
        </authorList>
    </citation>
    <scope>NUCLEOTIDE SEQUENCE [LARGE SCALE GENOMIC DNA]</scope>
    <source>
        <strain evidence="2 3">DSM 27648</strain>
    </source>
</reference>
<dbReference type="EMBL" id="CP012333">
    <property type="protein sequence ID" value="AKU98337.1"/>
    <property type="molecule type" value="Genomic_DNA"/>
</dbReference>
<dbReference type="AlphaFoldDB" id="A0A0K1PXV2"/>
<dbReference type="InterPro" id="IPR036390">
    <property type="entry name" value="WH_DNA-bd_sf"/>
</dbReference>
<dbReference type="Pfam" id="PF03551">
    <property type="entry name" value="PadR"/>
    <property type="match status" value="1"/>
</dbReference>
<accession>A0A0K1PXV2</accession>
<keyword evidence="3" id="KW-1185">Reference proteome</keyword>
<name>A0A0K1PXV2_9BACT</name>
<organism evidence="2 3">
    <name type="scientific">Labilithrix luteola</name>
    <dbReference type="NCBI Taxonomy" id="1391654"/>
    <lineage>
        <taxon>Bacteria</taxon>
        <taxon>Pseudomonadati</taxon>
        <taxon>Myxococcota</taxon>
        <taxon>Polyangia</taxon>
        <taxon>Polyangiales</taxon>
        <taxon>Labilitrichaceae</taxon>
        <taxon>Labilithrix</taxon>
    </lineage>
</organism>
<evidence type="ECO:0000313" key="3">
    <source>
        <dbReference type="Proteomes" id="UP000064967"/>
    </source>
</evidence>
<proteinExistence type="predicted"/>
<dbReference type="Gene3D" id="1.10.10.10">
    <property type="entry name" value="Winged helix-like DNA-binding domain superfamily/Winged helix DNA-binding domain"/>
    <property type="match status" value="1"/>
</dbReference>
<dbReference type="KEGG" id="llu:AKJ09_05001"/>
<dbReference type="RefSeq" id="WP_169927763.1">
    <property type="nucleotide sequence ID" value="NZ_CP012333.1"/>
</dbReference>
<dbReference type="STRING" id="1391654.AKJ09_05001"/>
<sequence>MPLLGLLLEAPAHPYELTTRLQQRYGAEMARRSSVTTLVGSLAEAGLIAARRAERVDKRPLRTPYRLTAKGTSELRRRIEEQVLRSPAGSTQLTTSLAYIGLLSREIAASTLRTRSARLRREKDALPEMVDGIAEIHMIEVAYWRTMLTAEIRWLDTLERRIGTDDIDWPGARKGEVLE</sequence>
<feature type="domain" description="Transcription regulator PadR N-terminal" evidence="1">
    <location>
        <begin position="3"/>
        <end position="76"/>
    </location>
</feature>
<gene>
    <name evidence="2" type="ORF">AKJ09_05001</name>
</gene>
<evidence type="ECO:0000313" key="2">
    <source>
        <dbReference type="EMBL" id="AKU98337.1"/>
    </source>
</evidence>